<keyword evidence="6" id="KW-0378">Hydrolase</keyword>
<feature type="domain" description="Helicase C-terminal" evidence="5">
    <location>
        <begin position="261"/>
        <end position="401"/>
    </location>
</feature>
<gene>
    <name evidence="6" type="ORF">MRZ06_02885</name>
</gene>
<keyword evidence="3" id="KW-0238">DNA-binding</keyword>
<dbReference type="InterPro" id="IPR006935">
    <property type="entry name" value="Helicase/UvrB_N"/>
</dbReference>
<dbReference type="InterPro" id="IPR027417">
    <property type="entry name" value="P-loop_NTPase"/>
</dbReference>
<dbReference type="PANTHER" id="PTHR30580">
    <property type="entry name" value="PRIMOSOMAL PROTEIN N"/>
    <property type="match status" value="1"/>
</dbReference>
<dbReference type="Gene3D" id="3.40.50.300">
    <property type="entry name" value="P-loop containing nucleotide triphosphate hydrolases"/>
    <property type="match status" value="2"/>
</dbReference>
<keyword evidence="2" id="KW-0067">ATP-binding</keyword>
<dbReference type="GO" id="GO:0004386">
    <property type="term" value="F:helicase activity"/>
    <property type="evidence" value="ECO:0007669"/>
    <property type="project" value="UniProtKB-KW"/>
</dbReference>
<accession>A0ABY3ZW60</accession>
<sequence length="401" mass="46560">MILKIGTEGTVHSVVRHNDKYLCNFCMNEHLFGTYFHHGLQKEMTYCRVCLTHYATTENYISSEDIERQKELIKLNIPFELTDQQKRASQYIVDQFHKREESLLYAVTGAGKTEMMLQAVVEARSIGCNVLITAPRTDVVKELALRLNDYLPCTQIDVLYGGHYNITNSRLVIATVQQLTMYQQHFDLIIVDEIDAFPLNYDKRLNRLLKRALTADGTMIYLSATPPDRLLQLPHKYLPSRYHNRALPVPKLKYYRVTVKSLSHRLKSITDTTLIFFSNINQMEQLYDALDEAIKQNGTVVYSDDDERHDKVAHIRAGKYKFIFTTTILERGFTKEHLSVWVINSEQFSWDALVQIAGRVDRKGSERNGTVYYFHEGVSAQMNKAITTIKRMNRKHEDTLY</sequence>
<proteinExistence type="predicted"/>
<evidence type="ECO:0000259" key="5">
    <source>
        <dbReference type="PROSITE" id="PS51194"/>
    </source>
</evidence>
<keyword evidence="1" id="KW-0547">Nucleotide-binding</keyword>
<keyword evidence="6" id="KW-0347">Helicase</keyword>
<dbReference type="InterPro" id="IPR014001">
    <property type="entry name" value="Helicase_ATP-bd"/>
</dbReference>
<dbReference type="PANTHER" id="PTHR30580:SF1">
    <property type="entry name" value="COMF OPERON PROTEIN 1"/>
    <property type="match status" value="1"/>
</dbReference>
<dbReference type="Pfam" id="PF00271">
    <property type="entry name" value="Helicase_C"/>
    <property type="match status" value="1"/>
</dbReference>
<keyword evidence="7" id="KW-1185">Reference proteome</keyword>
<reference evidence="6" key="1">
    <citation type="submission" date="2022-03" db="EMBL/GenBank/DDBJ databases">
        <authorList>
            <person name="Vrbovska V."/>
            <person name="Kovarovic V."/>
            <person name="Botka T."/>
            <person name="Pantucek R."/>
        </authorList>
    </citation>
    <scope>NUCLEOTIDE SEQUENCE</scope>
    <source>
        <strain evidence="6">CCM 2609</strain>
    </source>
</reference>
<feature type="domain" description="Helicase ATP-binding" evidence="4">
    <location>
        <begin position="93"/>
        <end position="244"/>
    </location>
</feature>
<dbReference type="SMART" id="SM00490">
    <property type="entry name" value="HELICc"/>
    <property type="match status" value="1"/>
</dbReference>
<dbReference type="SMART" id="SM00487">
    <property type="entry name" value="DEXDc"/>
    <property type="match status" value="1"/>
</dbReference>
<dbReference type="SUPFAM" id="SSF52540">
    <property type="entry name" value="P-loop containing nucleoside triphosphate hydrolases"/>
    <property type="match status" value="1"/>
</dbReference>
<dbReference type="RefSeq" id="WP_243366405.1">
    <property type="nucleotide sequence ID" value="NZ_CP094348.1"/>
</dbReference>
<evidence type="ECO:0000256" key="3">
    <source>
        <dbReference type="ARBA" id="ARBA00023125"/>
    </source>
</evidence>
<evidence type="ECO:0000313" key="6">
    <source>
        <dbReference type="EMBL" id="UOB21042.1"/>
    </source>
</evidence>
<evidence type="ECO:0000256" key="1">
    <source>
        <dbReference type="ARBA" id="ARBA00022741"/>
    </source>
</evidence>
<protein>
    <submittedName>
        <fullName evidence="6">DEAD/DEAH box helicase family protein</fullName>
    </submittedName>
</protein>
<evidence type="ECO:0000259" key="4">
    <source>
        <dbReference type="PROSITE" id="PS51192"/>
    </source>
</evidence>
<evidence type="ECO:0000256" key="2">
    <source>
        <dbReference type="ARBA" id="ARBA00022840"/>
    </source>
</evidence>
<dbReference type="InterPro" id="IPR001650">
    <property type="entry name" value="Helicase_C-like"/>
</dbReference>
<dbReference type="Pfam" id="PF04851">
    <property type="entry name" value="ResIII"/>
    <property type="match status" value="1"/>
</dbReference>
<dbReference type="Proteomes" id="UP000830343">
    <property type="component" value="Chromosome"/>
</dbReference>
<dbReference type="EMBL" id="CP094348">
    <property type="protein sequence ID" value="UOB21042.1"/>
    <property type="molecule type" value="Genomic_DNA"/>
</dbReference>
<dbReference type="PROSITE" id="PS51194">
    <property type="entry name" value="HELICASE_CTER"/>
    <property type="match status" value="1"/>
</dbReference>
<name>A0ABY3ZW60_9STAP</name>
<dbReference type="PROSITE" id="PS51192">
    <property type="entry name" value="HELICASE_ATP_BIND_1"/>
    <property type="match status" value="1"/>
</dbReference>
<organism evidence="6 7">
    <name type="scientific">Macrococcus armenti</name>
    <dbReference type="NCBI Taxonomy" id="2875764"/>
    <lineage>
        <taxon>Bacteria</taxon>
        <taxon>Bacillati</taxon>
        <taxon>Bacillota</taxon>
        <taxon>Bacilli</taxon>
        <taxon>Bacillales</taxon>
        <taxon>Staphylococcaceae</taxon>
        <taxon>Macrococcus</taxon>
    </lineage>
</organism>
<reference evidence="6" key="2">
    <citation type="submission" date="2022-04" db="EMBL/GenBank/DDBJ databases">
        <title>Antimicrobial genetic elements in methicillin-resistant Macrococcus armenti.</title>
        <authorList>
            <person name="Keller J.E."/>
            <person name="Schwendener S."/>
            <person name="Pantucek R."/>
            <person name="Perreten V."/>
        </authorList>
    </citation>
    <scope>NUCLEOTIDE SEQUENCE</scope>
    <source>
        <strain evidence="6">CCM 2609</strain>
    </source>
</reference>
<evidence type="ECO:0000313" key="7">
    <source>
        <dbReference type="Proteomes" id="UP000830343"/>
    </source>
</evidence>